<proteinExistence type="predicted"/>
<dbReference type="EMBL" id="JAYMRW010000001">
    <property type="protein sequence ID" value="MEM5446512.1"/>
    <property type="molecule type" value="Genomic_DNA"/>
</dbReference>
<reference evidence="1 2" key="1">
    <citation type="submission" date="2024-01" db="EMBL/GenBank/DDBJ databases">
        <title>The diversity of rhizobia nodulating Mimosa spp. in eleven states of Brazil covering several biomes is determined by host plant, location, and edaphic factors.</title>
        <authorList>
            <person name="Rouws L."/>
            <person name="Barauna A."/>
            <person name="Beukes C."/>
            <person name="De Faria S.M."/>
            <person name="Gross E."/>
            <person name="Dos Reis Junior F.B."/>
            <person name="Simon M."/>
            <person name="Maluk M."/>
            <person name="Odee D.W."/>
            <person name="Kenicer G."/>
            <person name="Young J.P.W."/>
            <person name="Reis V.M."/>
            <person name="Zilli J."/>
            <person name="James E.K."/>
        </authorList>
    </citation>
    <scope>NUCLEOTIDE SEQUENCE [LARGE SCALE GENOMIC DNA]</scope>
    <source>
        <strain evidence="1 2">JPY164</strain>
    </source>
</reference>
<evidence type="ECO:0000313" key="2">
    <source>
        <dbReference type="Proteomes" id="UP001390669"/>
    </source>
</evidence>
<gene>
    <name evidence="1" type="ORF">VSR33_03290</name>
</gene>
<dbReference type="Proteomes" id="UP001390669">
    <property type="component" value="Unassembled WGS sequence"/>
</dbReference>
<protein>
    <submittedName>
        <fullName evidence="1">Uncharacterized protein</fullName>
    </submittedName>
</protein>
<comment type="caution">
    <text evidence="1">The sequence shown here is derived from an EMBL/GenBank/DDBJ whole genome shotgun (WGS) entry which is preliminary data.</text>
</comment>
<accession>A0ABU9S6J6</accession>
<dbReference type="RefSeq" id="WP_406951316.1">
    <property type="nucleotide sequence ID" value="NZ_JAYMRW010000001.1"/>
</dbReference>
<keyword evidence="2" id="KW-1185">Reference proteome</keyword>
<evidence type="ECO:0000313" key="1">
    <source>
        <dbReference type="EMBL" id="MEM5446512.1"/>
    </source>
</evidence>
<sequence length="92" mass="8508">MNANSFPAMHGAQHLHRSAGALLTGLLCTLLAACGPGSNGGSSARAAAAAAAGAGGASAPVAIVAAPASGSYAALGVAASQPLLNTQLNCAP</sequence>
<name>A0ABU9S6J6_9BURK</name>
<organism evidence="1 2">
    <name type="scientific">Paraburkholderia guartelaensis</name>
    <dbReference type="NCBI Taxonomy" id="2546446"/>
    <lineage>
        <taxon>Bacteria</taxon>
        <taxon>Pseudomonadati</taxon>
        <taxon>Pseudomonadota</taxon>
        <taxon>Betaproteobacteria</taxon>
        <taxon>Burkholderiales</taxon>
        <taxon>Burkholderiaceae</taxon>
        <taxon>Paraburkholderia</taxon>
    </lineage>
</organism>